<feature type="compositionally biased region" description="Polar residues" evidence="1">
    <location>
        <begin position="137"/>
        <end position="160"/>
    </location>
</feature>
<proteinExistence type="predicted"/>
<protein>
    <submittedName>
        <fullName evidence="2">Uncharacterized protein</fullName>
    </submittedName>
</protein>
<name>A0A0B6XXA3_9EUPU</name>
<accession>A0A0B6XXA3</accession>
<feature type="region of interest" description="Disordered" evidence="1">
    <location>
        <begin position="136"/>
        <end position="160"/>
    </location>
</feature>
<dbReference type="AlphaFoldDB" id="A0A0B6XXA3"/>
<evidence type="ECO:0000313" key="2">
    <source>
        <dbReference type="EMBL" id="CEK48473.1"/>
    </source>
</evidence>
<evidence type="ECO:0000256" key="1">
    <source>
        <dbReference type="SAM" id="MobiDB-lite"/>
    </source>
</evidence>
<gene>
    <name evidence="2" type="primary">ORF4098</name>
</gene>
<organism evidence="2">
    <name type="scientific">Arion vulgaris</name>
    <dbReference type="NCBI Taxonomy" id="1028688"/>
    <lineage>
        <taxon>Eukaryota</taxon>
        <taxon>Metazoa</taxon>
        <taxon>Spiralia</taxon>
        <taxon>Lophotrochozoa</taxon>
        <taxon>Mollusca</taxon>
        <taxon>Gastropoda</taxon>
        <taxon>Heterobranchia</taxon>
        <taxon>Euthyneura</taxon>
        <taxon>Panpulmonata</taxon>
        <taxon>Eupulmonata</taxon>
        <taxon>Stylommatophora</taxon>
        <taxon>Helicina</taxon>
        <taxon>Arionoidea</taxon>
        <taxon>Arionidae</taxon>
        <taxon>Arion</taxon>
    </lineage>
</organism>
<sequence>SDLMDRPSFVACNGHTQKSSLTPTNISTAEVISPSLIINECRQVRDTEYHNEKFVLNTAQLDSDSISDTGQTMTVTQTSENPGMTHHSYHQNSSEAMANSRKLPLAEHCSSSSHHLKIAPEFKDIMVRKLKNAVASRVSSGKQSSEELLSSMTTQFNQEY</sequence>
<dbReference type="EMBL" id="HACG01001608">
    <property type="protein sequence ID" value="CEK48473.1"/>
    <property type="molecule type" value="Transcribed_RNA"/>
</dbReference>
<reference evidence="2" key="1">
    <citation type="submission" date="2014-12" db="EMBL/GenBank/DDBJ databases">
        <title>Insight into the proteome of Arion vulgaris.</title>
        <authorList>
            <person name="Aradska J."/>
            <person name="Bulat T."/>
            <person name="Smidak R."/>
            <person name="Sarate P."/>
            <person name="Gangsoo J."/>
            <person name="Sialana F."/>
            <person name="Bilban M."/>
            <person name="Lubec G."/>
        </authorList>
    </citation>
    <scope>NUCLEOTIDE SEQUENCE</scope>
    <source>
        <tissue evidence="2">Skin</tissue>
    </source>
</reference>
<feature type="non-terminal residue" evidence="2">
    <location>
        <position position="160"/>
    </location>
</feature>
<feature type="region of interest" description="Disordered" evidence="1">
    <location>
        <begin position="74"/>
        <end position="99"/>
    </location>
</feature>
<feature type="non-terminal residue" evidence="2">
    <location>
        <position position="1"/>
    </location>
</feature>